<dbReference type="Proteomes" id="UP000460157">
    <property type="component" value="Unassembled WGS sequence"/>
</dbReference>
<gene>
    <name evidence="2" type="ORF">GNZ21_13925</name>
</gene>
<dbReference type="EMBL" id="WRPM01000098">
    <property type="protein sequence ID" value="MVT27434.1"/>
    <property type="molecule type" value="Genomic_DNA"/>
</dbReference>
<name>A0A7K1ULX8_9MICC</name>
<comment type="caution">
    <text evidence="2">The sequence shown here is derived from an EMBL/GenBank/DDBJ whole genome shotgun (WGS) entry which is preliminary data.</text>
</comment>
<reference evidence="2 3" key="1">
    <citation type="submission" date="2019-12" db="EMBL/GenBank/DDBJ databases">
        <title>Nesterenkonia muleiensis sp. nov., a novel actinobacterium isolated from sap of Populus euphratica.</title>
        <authorList>
            <person name="Wang R."/>
        </authorList>
    </citation>
    <scope>NUCLEOTIDE SEQUENCE [LARGE SCALE GENOMIC DNA]</scope>
    <source>
        <strain evidence="2 3">F10</strain>
    </source>
</reference>
<evidence type="ECO:0000256" key="1">
    <source>
        <dbReference type="SAM" id="MobiDB-lite"/>
    </source>
</evidence>
<dbReference type="RefSeq" id="WP_157325376.1">
    <property type="nucleotide sequence ID" value="NZ_BMFX01000013.1"/>
</dbReference>
<proteinExistence type="predicted"/>
<dbReference type="AlphaFoldDB" id="A0A7K1ULX8"/>
<dbReference type="OrthoDB" id="4988747at2"/>
<protein>
    <submittedName>
        <fullName evidence="2">Uncharacterized protein</fullName>
    </submittedName>
</protein>
<accession>A0A7K1ULX8</accession>
<feature type="compositionally biased region" description="Low complexity" evidence="1">
    <location>
        <begin position="122"/>
        <end position="141"/>
    </location>
</feature>
<feature type="region of interest" description="Disordered" evidence="1">
    <location>
        <begin position="121"/>
        <end position="141"/>
    </location>
</feature>
<sequence>MDRLSAGLEMIAQDYRRHVDYHEEDPETFGAGHFVFYPRDETSPRWAIEEQYTDTDWSDPDRVPTSWTWQDQRLQRQPDGSHIWTVHSEGEVTSAEVDRLLEITRTWAHGVRTAHLREGFFSVSSSPPSTTSHRPPSNRGL</sequence>
<evidence type="ECO:0000313" key="2">
    <source>
        <dbReference type="EMBL" id="MVT27434.1"/>
    </source>
</evidence>
<keyword evidence="3" id="KW-1185">Reference proteome</keyword>
<evidence type="ECO:0000313" key="3">
    <source>
        <dbReference type="Proteomes" id="UP000460157"/>
    </source>
</evidence>
<organism evidence="2 3">
    <name type="scientific">Nesterenkonia alkaliphila</name>
    <dbReference type="NCBI Taxonomy" id="1463631"/>
    <lineage>
        <taxon>Bacteria</taxon>
        <taxon>Bacillati</taxon>
        <taxon>Actinomycetota</taxon>
        <taxon>Actinomycetes</taxon>
        <taxon>Micrococcales</taxon>
        <taxon>Micrococcaceae</taxon>
        <taxon>Nesterenkonia</taxon>
    </lineage>
</organism>